<dbReference type="InterPro" id="IPR025049">
    <property type="entry name" value="Mfa-like_1"/>
</dbReference>
<evidence type="ECO:0000313" key="1">
    <source>
        <dbReference type="EMBL" id="MBB4623956.1"/>
    </source>
</evidence>
<organism evidence="1 2">
    <name type="scientific">Parabacteroides faecis</name>
    <dbReference type="NCBI Taxonomy" id="1217282"/>
    <lineage>
        <taxon>Bacteria</taxon>
        <taxon>Pseudomonadati</taxon>
        <taxon>Bacteroidota</taxon>
        <taxon>Bacteroidia</taxon>
        <taxon>Bacteroidales</taxon>
        <taxon>Tannerellaceae</taxon>
        <taxon>Parabacteroides</taxon>
    </lineage>
</organism>
<evidence type="ECO:0000313" key="2">
    <source>
        <dbReference type="Proteomes" id="UP000533637"/>
    </source>
</evidence>
<comment type="caution">
    <text evidence="1">The sequence shown here is derived from an EMBL/GenBank/DDBJ whole genome shotgun (WGS) entry which is preliminary data.</text>
</comment>
<dbReference type="EMBL" id="JACHOC010000008">
    <property type="protein sequence ID" value="MBB4623956.1"/>
    <property type="molecule type" value="Genomic_DNA"/>
</dbReference>
<accession>A0ABR6KR21</accession>
<dbReference type="Proteomes" id="UP000533637">
    <property type="component" value="Unassembled WGS sequence"/>
</dbReference>
<reference evidence="1 2" key="1">
    <citation type="submission" date="2020-08" db="EMBL/GenBank/DDBJ databases">
        <title>Genomic Encyclopedia of Type Strains, Phase IV (KMG-IV): sequencing the most valuable type-strain genomes for metagenomic binning, comparative biology and taxonomic classification.</title>
        <authorList>
            <person name="Goeker M."/>
        </authorList>
    </citation>
    <scope>NUCLEOTIDE SEQUENCE [LARGE SCALE GENOMIC DNA]</scope>
    <source>
        <strain evidence="1 2">DSM 102983</strain>
    </source>
</reference>
<dbReference type="Gene3D" id="2.60.40.3730">
    <property type="entry name" value="Fimbrillin-like"/>
    <property type="match status" value="1"/>
</dbReference>
<dbReference type="PROSITE" id="PS51257">
    <property type="entry name" value="PROKAR_LIPOPROTEIN"/>
    <property type="match status" value="1"/>
</dbReference>
<dbReference type="Pfam" id="PF13149">
    <property type="entry name" value="Mfa_like_1"/>
    <property type="match status" value="1"/>
</dbReference>
<proteinExistence type="predicted"/>
<evidence type="ECO:0008006" key="3">
    <source>
        <dbReference type="Google" id="ProtNLM"/>
    </source>
</evidence>
<protein>
    <recommendedName>
        <fullName evidence="3">Fimbrillin family protein</fullName>
    </recommendedName>
</protein>
<gene>
    <name evidence="1" type="ORF">GGQ57_003880</name>
</gene>
<sequence>MKRYLIYLIGLLFCGLLIGCTAGPVEEMPETAQLVAISFGKPDLGIPVVLTRADETVTPAPEPAFLPAGATVRICGYLRGEAGTSTSPVSFATAAPSFEVTYVVEADGSLSPCVVDDTGTELPGNAGELIVRGGVYDFYAVSPARKPVKDADNRYTMTALPHKEDIMTSFAREVTISRTSRVVKLETFRRQCALLVFNVAPSPGNALSFEQLFGTKLVLSNISSSNAGLIVGADTGISPTGGEGGAETEVLFGSDEFVPVEEGSDPKNMKLNKAKGVILPKNDLPFEVEISVQRDNETATLKATVDKRITFDAGKRYVFTLEVRNDESRLNLRVLAWNAVPFSDGNVGGPDKPYPDPDIHQGIGVVMTVASWKNIIWSGNGEVGN</sequence>
<dbReference type="RefSeq" id="WP_183671809.1">
    <property type="nucleotide sequence ID" value="NZ_BMPB01000011.1"/>
</dbReference>
<dbReference type="Gene3D" id="2.60.40.2630">
    <property type="match status" value="1"/>
</dbReference>
<name>A0ABR6KR21_9BACT</name>
<keyword evidence="2" id="KW-1185">Reference proteome</keyword>